<protein>
    <submittedName>
        <fullName evidence="1">Uncharacterized protein</fullName>
    </submittedName>
</protein>
<organism evidence="1 2">
    <name type="scientific">Kitasatospora cystarginea</name>
    <dbReference type="NCBI Taxonomy" id="58350"/>
    <lineage>
        <taxon>Bacteria</taxon>
        <taxon>Bacillati</taxon>
        <taxon>Actinomycetota</taxon>
        <taxon>Actinomycetes</taxon>
        <taxon>Kitasatosporales</taxon>
        <taxon>Streptomycetaceae</taxon>
        <taxon>Kitasatospora</taxon>
    </lineage>
</organism>
<dbReference type="EMBL" id="BAAATR010000029">
    <property type="protein sequence ID" value="GAA2263305.1"/>
    <property type="molecule type" value="Genomic_DNA"/>
</dbReference>
<sequence>MVPTSLTAGGPPVELGVEMANFTGADYPRIAPSFALYNPSSDSDYATPGTNLRLQDLKVEVLKGGRWQVLPLHHSCDPTLVADTSALAGSLTDQHAHRYLFRLSLSADAPRQQREIQVFSGFGLDGRSNSTVLEVLR</sequence>
<evidence type="ECO:0000313" key="2">
    <source>
        <dbReference type="Proteomes" id="UP001500305"/>
    </source>
</evidence>
<accession>A0ABP5RIR9</accession>
<dbReference type="Proteomes" id="UP001500305">
    <property type="component" value="Unassembled WGS sequence"/>
</dbReference>
<reference evidence="2" key="1">
    <citation type="journal article" date="2019" name="Int. J. Syst. Evol. Microbiol.">
        <title>The Global Catalogue of Microorganisms (GCM) 10K type strain sequencing project: providing services to taxonomists for standard genome sequencing and annotation.</title>
        <authorList>
            <consortium name="The Broad Institute Genomics Platform"/>
            <consortium name="The Broad Institute Genome Sequencing Center for Infectious Disease"/>
            <person name="Wu L."/>
            <person name="Ma J."/>
        </authorList>
    </citation>
    <scope>NUCLEOTIDE SEQUENCE [LARGE SCALE GENOMIC DNA]</scope>
    <source>
        <strain evidence="2">JCM 7356</strain>
    </source>
</reference>
<name>A0ABP5RIR9_9ACTN</name>
<proteinExistence type="predicted"/>
<comment type="caution">
    <text evidence="1">The sequence shown here is derived from an EMBL/GenBank/DDBJ whole genome shotgun (WGS) entry which is preliminary data.</text>
</comment>
<keyword evidence="2" id="KW-1185">Reference proteome</keyword>
<gene>
    <name evidence="1" type="ORF">GCM10010430_54750</name>
</gene>
<evidence type="ECO:0000313" key="1">
    <source>
        <dbReference type="EMBL" id="GAA2263305.1"/>
    </source>
</evidence>